<feature type="domain" description="HTH tetR-type" evidence="6">
    <location>
        <begin position="65"/>
        <end position="125"/>
    </location>
</feature>
<dbReference type="SUPFAM" id="SSF48498">
    <property type="entry name" value="Tetracyclin repressor-like, C-terminal domain"/>
    <property type="match status" value="1"/>
</dbReference>
<dbReference type="InterPro" id="IPR013572">
    <property type="entry name" value="Tscrpt_reg_MAATS_C"/>
</dbReference>
<dbReference type="Gene3D" id="1.10.357.10">
    <property type="entry name" value="Tetracycline Repressor, domain 2"/>
    <property type="match status" value="2"/>
</dbReference>
<reference evidence="7 8" key="1">
    <citation type="submission" date="2023-08" db="EMBL/GenBank/DDBJ databases">
        <authorList>
            <person name="Park J.-S."/>
        </authorList>
    </citation>
    <scope>NUCLEOTIDE SEQUENCE [LARGE SCALE GENOMIC DNA]</scope>
    <source>
        <strain evidence="7 8">2205SS18-9</strain>
    </source>
</reference>
<dbReference type="InterPro" id="IPR001647">
    <property type="entry name" value="HTH_TetR"/>
</dbReference>
<dbReference type="PRINTS" id="PR00455">
    <property type="entry name" value="HTHTETR"/>
</dbReference>
<evidence type="ECO:0000256" key="4">
    <source>
        <dbReference type="ARBA" id="ARBA00023163"/>
    </source>
</evidence>
<keyword evidence="2" id="KW-0805">Transcription regulation</keyword>
<feature type="domain" description="HTH tetR-type" evidence="6">
    <location>
        <begin position="1"/>
        <end position="61"/>
    </location>
</feature>
<sequence>MTDREKIMKAAFRLASEKPFDKITLSEIAKEVDMHWSTVRRQFGNKQELKRILSKWQAENDLPQIDTRTQIIEASSNVFSEKGYARATLDEVAKKANLTKGAVYWHFSSKQDLFLALVDRNISHQLKQIPSIIKHILSSNDSVKALSKWFESQFTFVIDDENKQMLMLEFITSSREPIVKNKLNDAFSKILIGTELIVQEMQDKNLISNQIHPKSVSVLIQSIINGVIQTWIINPEQIQKETLVSDISHILWEGIKP</sequence>
<dbReference type="SUPFAM" id="SSF46689">
    <property type="entry name" value="Homeodomain-like"/>
    <property type="match status" value="2"/>
</dbReference>
<dbReference type="PANTHER" id="PTHR43479:SF11">
    <property type="entry name" value="ACREF_ENVCD OPERON REPRESSOR-RELATED"/>
    <property type="match status" value="1"/>
</dbReference>
<feature type="DNA-binding region" description="H-T-H motif" evidence="5">
    <location>
        <begin position="24"/>
        <end position="43"/>
    </location>
</feature>
<dbReference type="InterPro" id="IPR036271">
    <property type="entry name" value="Tet_transcr_reg_TetR-rel_C_sf"/>
</dbReference>
<feature type="DNA-binding region" description="H-T-H motif" evidence="5">
    <location>
        <begin position="88"/>
        <end position="107"/>
    </location>
</feature>
<dbReference type="InterPro" id="IPR009057">
    <property type="entry name" value="Homeodomain-like_sf"/>
</dbReference>
<dbReference type="Proteomes" id="UP001231941">
    <property type="component" value="Unassembled WGS sequence"/>
</dbReference>
<evidence type="ECO:0000256" key="1">
    <source>
        <dbReference type="ARBA" id="ARBA00022491"/>
    </source>
</evidence>
<gene>
    <name evidence="7" type="ORF">Q5Y73_20555</name>
</gene>
<evidence type="ECO:0000313" key="7">
    <source>
        <dbReference type="EMBL" id="MDP5276490.1"/>
    </source>
</evidence>
<comment type="caution">
    <text evidence="7">The sequence shown here is derived from an EMBL/GenBank/DDBJ whole genome shotgun (WGS) entry which is preliminary data.</text>
</comment>
<dbReference type="PANTHER" id="PTHR43479">
    <property type="entry name" value="ACREF/ENVCD OPERON REPRESSOR-RELATED"/>
    <property type="match status" value="1"/>
</dbReference>
<dbReference type="InterPro" id="IPR023772">
    <property type="entry name" value="DNA-bd_HTH_TetR-type_CS"/>
</dbReference>
<dbReference type="Pfam" id="PF00440">
    <property type="entry name" value="TetR_N"/>
    <property type="match status" value="2"/>
</dbReference>
<keyword evidence="4" id="KW-0804">Transcription</keyword>
<dbReference type="PROSITE" id="PS01081">
    <property type="entry name" value="HTH_TETR_1"/>
    <property type="match status" value="1"/>
</dbReference>
<evidence type="ECO:0000256" key="2">
    <source>
        <dbReference type="ARBA" id="ARBA00023015"/>
    </source>
</evidence>
<evidence type="ECO:0000313" key="8">
    <source>
        <dbReference type="Proteomes" id="UP001231941"/>
    </source>
</evidence>
<evidence type="ECO:0000256" key="3">
    <source>
        <dbReference type="ARBA" id="ARBA00023125"/>
    </source>
</evidence>
<name>A0ABT9J4C6_9BACL</name>
<keyword evidence="1" id="KW-0678">Repressor</keyword>
<dbReference type="RefSeq" id="WP_305993798.1">
    <property type="nucleotide sequence ID" value="NZ_JAVAMP010000015.1"/>
</dbReference>
<keyword evidence="3 5" id="KW-0238">DNA-binding</keyword>
<dbReference type="InterPro" id="IPR050624">
    <property type="entry name" value="HTH-type_Tx_Regulator"/>
</dbReference>
<protein>
    <submittedName>
        <fullName evidence="7">TetR/AcrR family transcriptional regulator</fullName>
    </submittedName>
</protein>
<evidence type="ECO:0000256" key="5">
    <source>
        <dbReference type="PROSITE-ProRule" id="PRU00335"/>
    </source>
</evidence>
<keyword evidence="8" id="KW-1185">Reference proteome</keyword>
<accession>A0ABT9J4C6</accession>
<dbReference type="EMBL" id="JAVAMP010000015">
    <property type="protein sequence ID" value="MDP5276490.1"/>
    <property type="molecule type" value="Genomic_DNA"/>
</dbReference>
<evidence type="ECO:0000259" key="6">
    <source>
        <dbReference type="PROSITE" id="PS50977"/>
    </source>
</evidence>
<dbReference type="PROSITE" id="PS50977">
    <property type="entry name" value="HTH_TETR_2"/>
    <property type="match status" value="2"/>
</dbReference>
<dbReference type="Pfam" id="PF08361">
    <property type="entry name" value="TetR_C_2"/>
    <property type="match status" value="1"/>
</dbReference>
<dbReference type="Gene3D" id="1.10.10.60">
    <property type="entry name" value="Homeodomain-like"/>
    <property type="match status" value="1"/>
</dbReference>
<organism evidence="7 8">
    <name type="scientific">Chengkuizengella axinellae</name>
    <dbReference type="NCBI Taxonomy" id="3064388"/>
    <lineage>
        <taxon>Bacteria</taxon>
        <taxon>Bacillati</taxon>
        <taxon>Bacillota</taxon>
        <taxon>Bacilli</taxon>
        <taxon>Bacillales</taxon>
        <taxon>Paenibacillaceae</taxon>
        <taxon>Chengkuizengella</taxon>
    </lineage>
</organism>
<proteinExistence type="predicted"/>